<keyword evidence="1" id="KW-0812">Transmembrane</keyword>
<evidence type="ECO:0000313" key="3">
    <source>
        <dbReference type="Proteomes" id="UP000646579"/>
    </source>
</evidence>
<keyword evidence="1" id="KW-1133">Transmembrane helix</keyword>
<evidence type="ECO:0000313" key="2">
    <source>
        <dbReference type="EMBL" id="GHA21035.1"/>
    </source>
</evidence>
<feature type="transmembrane region" description="Helical" evidence="1">
    <location>
        <begin position="64"/>
        <end position="89"/>
    </location>
</feature>
<proteinExistence type="predicted"/>
<feature type="transmembrane region" description="Helical" evidence="1">
    <location>
        <begin position="109"/>
        <end position="137"/>
    </location>
</feature>
<organism evidence="2 3">
    <name type="scientific">Devosia pacifica</name>
    <dbReference type="NCBI Taxonomy" id="1335967"/>
    <lineage>
        <taxon>Bacteria</taxon>
        <taxon>Pseudomonadati</taxon>
        <taxon>Pseudomonadota</taxon>
        <taxon>Alphaproteobacteria</taxon>
        <taxon>Hyphomicrobiales</taxon>
        <taxon>Devosiaceae</taxon>
        <taxon>Devosia</taxon>
    </lineage>
</organism>
<protein>
    <submittedName>
        <fullName evidence="2">ABC transporter permease</fullName>
    </submittedName>
</protein>
<feature type="transmembrane region" description="Helical" evidence="1">
    <location>
        <begin position="270"/>
        <end position="288"/>
    </location>
</feature>
<dbReference type="Proteomes" id="UP000646579">
    <property type="component" value="Unassembled WGS sequence"/>
</dbReference>
<reference evidence="2" key="2">
    <citation type="submission" date="2020-09" db="EMBL/GenBank/DDBJ databases">
        <authorList>
            <person name="Sun Q."/>
            <person name="Kim S."/>
        </authorList>
    </citation>
    <scope>NUCLEOTIDE SEQUENCE</scope>
    <source>
        <strain evidence="2">KCTC 32437</strain>
    </source>
</reference>
<sequence length="297" mass="32408">MKSMLALIKREYIEHRGAFVIAPLILTALVFGAILLGFTVGRVDVRFSGSVFQLSPTLIYERAFLVLGFAWSLYLAGALFFYGAGSFSADSRNNAMLFWKSMPVSDLRIMVAKFIAGLTVLPASILGFALLSGLLVLTVMSVTMAMTGAAIGSVLPMLLSGFGKVAAALALAMVTQLLWYLPVLALVSAMATLVGRWAVPVTALVPLMVSILEWVAFGGLSPFHTASWAYLSSRLETLLPESYLEQWFIDESASFSLGRFTSELLMQIDWAQMLVGWLLAAVLVYAASEYRRRYVLT</sequence>
<evidence type="ECO:0000256" key="1">
    <source>
        <dbReference type="SAM" id="Phobius"/>
    </source>
</evidence>
<dbReference type="EMBL" id="BMZE01000002">
    <property type="protein sequence ID" value="GHA21035.1"/>
    <property type="molecule type" value="Genomic_DNA"/>
</dbReference>
<reference evidence="2" key="1">
    <citation type="journal article" date="2014" name="Int. J. Syst. Evol. Microbiol.">
        <title>Complete genome sequence of Corynebacterium casei LMG S-19264T (=DSM 44701T), isolated from a smear-ripened cheese.</title>
        <authorList>
            <consortium name="US DOE Joint Genome Institute (JGI-PGF)"/>
            <person name="Walter F."/>
            <person name="Albersmeier A."/>
            <person name="Kalinowski J."/>
            <person name="Ruckert C."/>
        </authorList>
    </citation>
    <scope>NUCLEOTIDE SEQUENCE</scope>
    <source>
        <strain evidence="2">KCTC 32437</strain>
    </source>
</reference>
<gene>
    <name evidence="2" type="ORF">GCM10007989_15270</name>
</gene>
<feature type="transmembrane region" description="Helical" evidence="1">
    <location>
        <begin position="20"/>
        <end position="43"/>
    </location>
</feature>
<keyword evidence="1" id="KW-0472">Membrane</keyword>
<keyword evidence="3" id="KW-1185">Reference proteome</keyword>
<comment type="caution">
    <text evidence="2">The sequence shown here is derived from an EMBL/GenBank/DDBJ whole genome shotgun (WGS) entry which is preliminary data.</text>
</comment>
<accession>A0A918VSS7</accession>
<name>A0A918VSS7_9HYPH</name>
<dbReference type="AlphaFoldDB" id="A0A918VSS7"/>
<dbReference type="RefSeq" id="WP_189424942.1">
    <property type="nucleotide sequence ID" value="NZ_BMZE01000002.1"/>
</dbReference>